<evidence type="ECO:0000259" key="15">
    <source>
        <dbReference type="PROSITE" id="PS51918"/>
    </source>
</evidence>
<feature type="domain" description="Radical SAM core" evidence="15">
    <location>
        <begin position="45"/>
        <end position="280"/>
    </location>
</feature>
<reference evidence="16 17" key="1">
    <citation type="submission" date="2018-05" db="EMBL/GenBank/DDBJ databases">
        <title>Animal gut microbial communities from fecal samples from Wisconsin, USA.</title>
        <authorList>
            <person name="Neumann A."/>
        </authorList>
    </citation>
    <scope>NUCLEOTIDE SEQUENCE [LARGE SCALE GENOMIC DNA]</scope>
    <source>
        <strain evidence="16 17">UWS4</strain>
    </source>
</reference>
<dbReference type="InterPro" id="IPR058240">
    <property type="entry name" value="rSAM_sf"/>
</dbReference>
<accession>A0ABX5LNX3</accession>
<keyword evidence="17" id="KW-1185">Reference proteome</keyword>
<evidence type="ECO:0000256" key="1">
    <source>
        <dbReference type="ARBA" id="ARBA00004496"/>
    </source>
</evidence>
<dbReference type="EMBL" id="QGHD01000001">
    <property type="protein sequence ID" value="PWL04134.1"/>
    <property type="molecule type" value="Genomic_DNA"/>
</dbReference>
<dbReference type="EC" id="1.3.98.3" evidence="14"/>
<dbReference type="Pfam" id="PF04055">
    <property type="entry name" value="Radical_SAM"/>
    <property type="match status" value="1"/>
</dbReference>
<dbReference type="Proteomes" id="UP000245523">
    <property type="component" value="Unassembled WGS sequence"/>
</dbReference>
<dbReference type="SFLD" id="SFLDG01082">
    <property type="entry name" value="B12-binding_domain_containing"/>
    <property type="match status" value="1"/>
</dbReference>
<dbReference type="InterPro" id="IPR007197">
    <property type="entry name" value="rSAM"/>
</dbReference>
<dbReference type="Gene3D" id="1.10.10.920">
    <property type="match status" value="1"/>
</dbReference>
<evidence type="ECO:0000256" key="12">
    <source>
        <dbReference type="ARBA" id="ARBA00023244"/>
    </source>
</evidence>
<dbReference type="SFLD" id="SFLDS00029">
    <property type="entry name" value="Radical_SAM"/>
    <property type="match status" value="1"/>
</dbReference>
<evidence type="ECO:0000256" key="14">
    <source>
        <dbReference type="PIRNR" id="PIRNR000167"/>
    </source>
</evidence>
<keyword evidence="10 14" id="KW-0408">Iron</keyword>
<evidence type="ECO:0000256" key="13">
    <source>
        <dbReference type="ARBA" id="ARBA00048321"/>
    </source>
</evidence>
<dbReference type="PIRSF" id="PIRSF000167">
    <property type="entry name" value="HemN"/>
    <property type="match status" value="1"/>
</dbReference>
<name>A0ABX5LNX3_9BACT</name>
<comment type="caution">
    <text evidence="16">The sequence shown here is derived from an EMBL/GenBank/DDBJ whole genome shotgun (WGS) entry which is preliminary data.</text>
</comment>
<keyword evidence="12 14" id="KW-0627">Porphyrin biosynthesis</keyword>
<evidence type="ECO:0000256" key="7">
    <source>
        <dbReference type="ARBA" id="ARBA00022691"/>
    </source>
</evidence>
<evidence type="ECO:0000256" key="2">
    <source>
        <dbReference type="ARBA" id="ARBA00004785"/>
    </source>
</evidence>
<evidence type="ECO:0000256" key="6">
    <source>
        <dbReference type="ARBA" id="ARBA00022490"/>
    </source>
</evidence>
<comment type="pathway">
    <text evidence="2 14">Porphyrin-containing compound metabolism; protoporphyrin-IX biosynthesis; protoporphyrinogen-IX from coproporphyrinogen-III (AdoMet route): step 1/1.</text>
</comment>
<dbReference type="InterPro" id="IPR034505">
    <property type="entry name" value="Coproporphyrinogen-III_oxidase"/>
</dbReference>
<dbReference type="CDD" id="cd01335">
    <property type="entry name" value="Radical_SAM"/>
    <property type="match status" value="1"/>
</dbReference>
<sequence>MNGMIDFLLKYNTNAPRYTSYPPANLFRPAQDKAQIERVWRESNALKPQNVSFYFHIPYCVKHCLFCGCTSELLPSDMANCERYFQALFSEMDEKLPWIDSSRPVTQVHFGGGTPTSVPYSYLEKILNKLRERFHFAPHAEIAIECNPSIVDEKRLRELARIGFNRVSYGIQDFDLQVLKNIGREPSLLPVKDLIALSRELGFTGINLDLIYGLPSQTEAGFYKSIETAADAHPDRIALYSYAHVPWVKKAQKTLERFPMPTPREKLGLFLGAREYFKKAGFIDVGMDHFVDPKDSLAEALSAGLLHRNFQGYCTRATTGEVYAFGSSGISQLDNAYTQNVHESQKYVELQEAHKLTEIRCEELSNEERIIRDVIERLMCNRRLKVSDEEKRVIGEGFERLLSLEKEGLLEKKSDDEIVTTERGTLVIRYLAMQLDPLMQKVQREGVFSKTI</sequence>
<organism evidence="16 17">
    <name type="scientific">Hallerella porci</name>
    <dbReference type="NCBI Taxonomy" id="1945871"/>
    <lineage>
        <taxon>Bacteria</taxon>
        <taxon>Pseudomonadati</taxon>
        <taxon>Fibrobacterota</taxon>
        <taxon>Fibrobacteria</taxon>
        <taxon>Fibrobacterales</taxon>
        <taxon>Fibrobacteraceae</taxon>
        <taxon>Hallerella</taxon>
    </lineage>
</organism>
<dbReference type="Gene3D" id="3.20.20.70">
    <property type="entry name" value="Aldolase class I"/>
    <property type="match status" value="1"/>
</dbReference>
<keyword evidence="7 14" id="KW-0949">S-adenosyl-L-methionine</keyword>
<comment type="subunit">
    <text evidence="4">Monomer.</text>
</comment>
<protein>
    <recommendedName>
        <fullName evidence="14">Coproporphyrinogen-III oxidase</fullName>
        <ecNumber evidence="14">1.3.98.3</ecNumber>
    </recommendedName>
</protein>
<evidence type="ECO:0000256" key="10">
    <source>
        <dbReference type="ARBA" id="ARBA00023004"/>
    </source>
</evidence>
<evidence type="ECO:0000256" key="5">
    <source>
        <dbReference type="ARBA" id="ARBA00022485"/>
    </source>
</evidence>
<evidence type="ECO:0000256" key="9">
    <source>
        <dbReference type="ARBA" id="ARBA00023002"/>
    </source>
</evidence>
<evidence type="ECO:0000256" key="11">
    <source>
        <dbReference type="ARBA" id="ARBA00023014"/>
    </source>
</evidence>
<evidence type="ECO:0000256" key="3">
    <source>
        <dbReference type="ARBA" id="ARBA00005493"/>
    </source>
</evidence>
<keyword evidence="6 14" id="KW-0963">Cytoplasm</keyword>
<proteinExistence type="inferred from homology"/>
<dbReference type="PROSITE" id="PS51918">
    <property type="entry name" value="RADICAL_SAM"/>
    <property type="match status" value="1"/>
</dbReference>
<evidence type="ECO:0000256" key="8">
    <source>
        <dbReference type="ARBA" id="ARBA00022723"/>
    </source>
</evidence>
<dbReference type="PANTHER" id="PTHR13932:SF6">
    <property type="entry name" value="OXYGEN-INDEPENDENT COPROPORPHYRINOGEN III OXIDASE"/>
    <property type="match status" value="1"/>
</dbReference>
<keyword evidence="9 14" id="KW-0560">Oxidoreductase</keyword>
<dbReference type="SUPFAM" id="SSF102114">
    <property type="entry name" value="Radical SAM enzymes"/>
    <property type="match status" value="1"/>
</dbReference>
<comment type="similarity">
    <text evidence="3 14">Belongs to the anaerobic coproporphyrinogen-III oxidase family.</text>
</comment>
<dbReference type="InterPro" id="IPR004558">
    <property type="entry name" value="Coprogen_oxidase_HemN"/>
</dbReference>
<keyword evidence="5 14" id="KW-0004">4Fe-4S</keyword>
<dbReference type="SFLD" id="SFLDG01065">
    <property type="entry name" value="anaerobic_coproporphyrinogen-I"/>
    <property type="match status" value="1"/>
</dbReference>
<gene>
    <name evidence="16" type="ORF">B0H50_101146</name>
</gene>
<evidence type="ECO:0000256" key="4">
    <source>
        <dbReference type="ARBA" id="ARBA00011245"/>
    </source>
</evidence>
<comment type="cofactor">
    <cofactor evidence="14">
        <name>[4Fe-4S] cluster</name>
        <dbReference type="ChEBI" id="CHEBI:49883"/>
    </cofactor>
    <text evidence="14">Binds 1 [4Fe-4S] cluster. The cluster is coordinated with 3 cysteines and an exchangeable S-adenosyl-L-methionine.</text>
</comment>
<evidence type="ECO:0000313" key="17">
    <source>
        <dbReference type="Proteomes" id="UP000245523"/>
    </source>
</evidence>
<dbReference type="NCBIfam" id="TIGR00538">
    <property type="entry name" value="hemN"/>
    <property type="match status" value="1"/>
</dbReference>
<dbReference type="PANTHER" id="PTHR13932">
    <property type="entry name" value="COPROPORPHYRINIGEN III OXIDASE"/>
    <property type="match status" value="1"/>
</dbReference>
<keyword evidence="8 14" id="KW-0479">Metal-binding</keyword>
<dbReference type="SMART" id="SM00729">
    <property type="entry name" value="Elp3"/>
    <property type="match status" value="1"/>
</dbReference>
<comment type="subcellular location">
    <subcellularLocation>
        <location evidence="1 14">Cytoplasm</location>
    </subcellularLocation>
</comment>
<keyword evidence="11 14" id="KW-0411">Iron-sulfur</keyword>
<comment type="catalytic activity">
    <reaction evidence="13 14">
        <text>coproporphyrinogen III + 2 S-adenosyl-L-methionine = protoporphyrinogen IX + 2 5'-deoxyadenosine + 2 L-methionine + 2 CO2</text>
        <dbReference type="Rhea" id="RHEA:15425"/>
        <dbReference type="ChEBI" id="CHEBI:16526"/>
        <dbReference type="ChEBI" id="CHEBI:17319"/>
        <dbReference type="ChEBI" id="CHEBI:57307"/>
        <dbReference type="ChEBI" id="CHEBI:57309"/>
        <dbReference type="ChEBI" id="CHEBI:57844"/>
        <dbReference type="ChEBI" id="CHEBI:59789"/>
        <dbReference type="EC" id="1.3.98.3"/>
    </reaction>
</comment>
<dbReference type="InterPro" id="IPR013785">
    <property type="entry name" value="Aldolase_TIM"/>
</dbReference>
<dbReference type="InterPro" id="IPR006638">
    <property type="entry name" value="Elp3/MiaA/NifB-like_rSAM"/>
</dbReference>
<dbReference type="RefSeq" id="WP_109587079.1">
    <property type="nucleotide sequence ID" value="NZ_JAXEIU010000053.1"/>
</dbReference>
<evidence type="ECO:0000313" key="16">
    <source>
        <dbReference type="EMBL" id="PWL04134.1"/>
    </source>
</evidence>